<accession>A0ABV1RHQ6</accession>
<evidence type="ECO:0000256" key="3">
    <source>
        <dbReference type="ARBA" id="ARBA00022982"/>
    </source>
</evidence>
<dbReference type="InterPro" id="IPR036249">
    <property type="entry name" value="Thioredoxin-like_sf"/>
</dbReference>
<dbReference type="EMBL" id="JBELOE010000212">
    <property type="protein sequence ID" value="MER2492478.1"/>
    <property type="molecule type" value="Genomic_DNA"/>
</dbReference>
<dbReference type="PROSITE" id="PS00195">
    <property type="entry name" value="GLUTAREDOXIN_1"/>
    <property type="match status" value="1"/>
</dbReference>
<comment type="function">
    <text evidence="6">Has a glutathione-disulfide oxidoreductase activity in the presence of NADPH and glutathione reductase. Reduces low molecular weight disulfides and proteins.</text>
</comment>
<feature type="domain" description="Glutaredoxin" evidence="7">
    <location>
        <begin position="4"/>
        <end position="63"/>
    </location>
</feature>
<dbReference type="InterPro" id="IPR002109">
    <property type="entry name" value="Glutaredoxin"/>
</dbReference>
<dbReference type="InterPro" id="IPR014025">
    <property type="entry name" value="Glutaredoxin_subgr"/>
</dbReference>
<dbReference type="Gene3D" id="3.40.30.10">
    <property type="entry name" value="Glutaredoxin"/>
    <property type="match status" value="1"/>
</dbReference>
<keyword evidence="4" id="KW-1015">Disulfide bond</keyword>
<keyword evidence="5 6" id="KW-0676">Redox-active center</keyword>
<sequence>MTKVTVYSKSWCPFCVRAKMLLQSKNIDFDEIDIGKQPEKRNEMIERSQRNTVPQIFINEHHVGGCDELLAADAQGTLDQLLNT</sequence>
<evidence type="ECO:0000259" key="7">
    <source>
        <dbReference type="Pfam" id="PF00462"/>
    </source>
</evidence>
<comment type="caution">
    <text evidence="8">The sequence shown here is derived from an EMBL/GenBank/DDBJ whole genome shotgun (WGS) entry which is preliminary data.</text>
</comment>
<dbReference type="PANTHER" id="PTHR45694">
    <property type="entry name" value="GLUTAREDOXIN 2"/>
    <property type="match status" value="1"/>
</dbReference>
<dbReference type="NCBIfam" id="TIGR02181">
    <property type="entry name" value="GRX_bact"/>
    <property type="match status" value="1"/>
</dbReference>
<evidence type="ECO:0000256" key="4">
    <source>
        <dbReference type="ARBA" id="ARBA00023157"/>
    </source>
</evidence>
<evidence type="ECO:0000256" key="2">
    <source>
        <dbReference type="ARBA" id="ARBA00022448"/>
    </source>
</evidence>
<evidence type="ECO:0000256" key="6">
    <source>
        <dbReference type="RuleBase" id="RU364065"/>
    </source>
</evidence>
<keyword evidence="2 6" id="KW-0813">Transport</keyword>
<proteinExistence type="inferred from homology"/>
<dbReference type="Proteomes" id="UP001467690">
    <property type="component" value="Unassembled WGS sequence"/>
</dbReference>
<dbReference type="PANTHER" id="PTHR45694:SF18">
    <property type="entry name" value="GLUTAREDOXIN-1-RELATED"/>
    <property type="match status" value="1"/>
</dbReference>
<keyword evidence="3 6" id="KW-0249">Electron transport</keyword>
<protein>
    <recommendedName>
        <fullName evidence="6">Glutaredoxin</fullName>
    </recommendedName>
</protein>
<dbReference type="PRINTS" id="PR00160">
    <property type="entry name" value="GLUTAREDOXIN"/>
</dbReference>
<name>A0ABV1RHQ6_9ALTE</name>
<organism evidence="8 9">
    <name type="scientific">Catenovulum sediminis</name>
    <dbReference type="NCBI Taxonomy" id="1740262"/>
    <lineage>
        <taxon>Bacteria</taxon>
        <taxon>Pseudomonadati</taxon>
        <taxon>Pseudomonadota</taxon>
        <taxon>Gammaproteobacteria</taxon>
        <taxon>Alteromonadales</taxon>
        <taxon>Alteromonadaceae</taxon>
        <taxon>Catenovulum</taxon>
    </lineage>
</organism>
<keyword evidence="6" id="KW-0963">Cytoplasm</keyword>
<evidence type="ECO:0000256" key="1">
    <source>
        <dbReference type="ARBA" id="ARBA00007787"/>
    </source>
</evidence>
<evidence type="ECO:0000256" key="5">
    <source>
        <dbReference type="ARBA" id="ARBA00023284"/>
    </source>
</evidence>
<dbReference type="SUPFAM" id="SSF52833">
    <property type="entry name" value="Thioredoxin-like"/>
    <property type="match status" value="1"/>
</dbReference>
<gene>
    <name evidence="8" type="primary">grxC</name>
    <name evidence="8" type="ORF">ABS311_11385</name>
</gene>
<dbReference type="InterPro" id="IPR011900">
    <property type="entry name" value="GRX_bact"/>
</dbReference>
<keyword evidence="9" id="KW-1185">Reference proteome</keyword>
<dbReference type="CDD" id="cd03418">
    <property type="entry name" value="GRX_GRXb_1_3_like"/>
    <property type="match status" value="1"/>
</dbReference>
<dbReference type="InterPro" id="IPR011767">
    <property type="entry name" value="GLR_AS"/>
</dbReference>
<dbReference type="RefSeq" id="WP_350401995.1">
    <property type="nucleotide sequence ID" value="NZ_JBELOE010000212.1"/>
</dbReference>
<reference evidence="8 9" key="1">
    <citation type="submission" date="2024-06" db="EMBL/GenBank/DDBJ databases">
        <authorList>
            <person name="Chen R.Y."/>
        </authorList>
    </citation>
    <scope>NUCLEOTIDE SEQUENCE [LARGE SCALE GENOMIC DNA]</scope>
    <source>
        <strain evidence="8 9">D2</strain>
    </source>
</reference>
<comment type="similarity">
    <text evidence="1 6">Belongs to the glutaredoxin family.</text>
</comment>
<dbReference type="Pfam" id="PF00462">
    <property type="entry name" value="Glutaredoxin"/>
    <property type="match status" value="1"/>
</dbReference>
<evidence type="ECO:0000313" key="9">
    <source>
        <dbReference type="Proteomes" id="UP001467690"/>
    </source>
</evidence>
<dbReference type="PROSITE" id="PS51354">
    <property type="entry name" value="GLUTAREDOXIN_2"/>
    <property type="match status" value="1"/>
</dbReference>
<evidence type="ECO:0000313" key="8">
    <source>
        <dbReference type="EMBL" id="MER2492478.1"/>
    </source>
</evidence>